<evidence type="ECO:0000313" key="17">
    <source>
        <dbReference type="Proteomes" id="UP000327044"/>
    </source>
</evidence>
<reference evidence="16 17" key="2">
    <citation type="journal article" date="2018" name="Elife">
        <title>Firefly genomes illuminate parallel origins of bioluminescence in beetles.</title>
        <authorList>
            <person name="Fallon T.R."/>
            <person name="Lower S.E."/>
            <person name="Chang C.H."/>
            <person name="Bessho-Uehara M."/>
            <person name="Martin G.J."/>
            <person name="Bewick A.J."/>
            <person name="Behringer M."/>
            <person name="Debat H.J."/>
            <person name="Wong I."/>
            <person name="Day J.C."/>
            <person name="Suvorov A."/>
            <person name="Silva C.J."/>
            <person name="Stanger-Hall K.F."/>
            <person name="Hall D.W."/>
            <person name="Schmitz R.J."/>
            <person name="Nelson D.R."/>
            <person name="Lewis S.M."/>
            <person name="Shigenobu S."/>
            <person name="Bybee S.M."/>
            <person name="Larracuente A.M."/>
            <person name="Oba Y."/>
            <person name="Weng J.K."/>
        </authorList>
    </citation>
    <scope>NUCLEOTIDE SEQUENCE [LARGE SCALE GENOMIC DNA]</scope>
    <source>
        <strain evidence="16">1611_PpyrPB1</strain>
        <tissue evidence="16">Whole body</tissue>
    </source>
</reference>
<dbReference type="FunFam" id="1.25.40.10:FF:000062">
    <property type="entry name" value="Signal recognition particle subunit SRP72"/>
    <property type="match status" value="1"/>
</dbReference>
<feature type="repeat" description="TPR" evidence="12">
    <location>
        <begin position="223"/>
        <end position="256"/>
    </location>
</feature>
<keyword evidence="6" id="KW-0677">Repeat</keyword>
<feature type="compositionally biased region" description="Basic residues" evidence="13">
    <location>
        <begin position="547"/>
        <end position="557"/>
    </location>
</feature>
<proteinExistence type="inferred from homology"/>
<dbReference type="InterPro" id="IPR031545">
    <property type="entry name" value="SRP72_TPR-like"/>
</dbReference>
<evidence type="ECO:0000256" key="13">
    <source>
        <dbReference type="SAM" id="MobiDB-lite"/>
    </source>
</evidence>
<gene>
    <name evidence="16" type="ORF">PPYR_05863</name>
</gene>
<dbReference type="SUPFAM" id="SSF48452">
    <property type="entry name" value="TPR-like"/>
    <property type="match status" value="2"/>
</dbReference>
<dbReference type="PANTHER" id="PTHR14094:SF9">
    <property type="entry name" value="SIGNAL RECOGNITION PARTICLE SUBUNIT SRP72"/>
    <property type="match status" value="1"/>
</dbReference>
<name>A0A1Y1N8S3_PHOPY</name>
<dbReference type="InterPro" id="IPR026270">
    <property type="entry name" value="SRP72"/>
</dbReference>
<reference evidence="15" key="1">
    <citation type="journal article" date="2016" name="Sci. Rep.">
        <title>Molecular characterization of firefly nuptial gifts: a multi-omics approach sheds light on postcopulatory sexual selection.</title>
        <authorList>
            <person name="Al-Wathiqui N."/>
            <person name="Fallon T.R."/>
            <person name="South A."/>
            <person name="Weng J.K."/>
            <person name="Lewis S.M."/>
        </authorList>
    </citation>
    <scope>NUCLEOTIDE SEQUENCE</scope>
</reference>
<sequence length="648" mass="74033">MDGDKADPKEKLLSNAFLDLQRLGQNGEYDRALKVTNRILQLSPQDENAFNCKIVCLIHLSKFNEVLQLMQRQAALSKDLHFEKAYCQYRLNQTEEALATVEQAEQSYRIKELKAQILYRLESFSECLSLYRDVIKNTHDDYSDERETNLTAVVTQLQHMNVKNDTVKLRSDTYELCYNWACILIAQGRYSDAEKKLKVCEKLCRGSLEEDGASEDEIEIELALLKVQLAYVYQKRGQTKEAYEMYTAALKLKLDDTALIAVASNNIVSINKGENVFDSKKKMKAATSEGLIHKLPANQRRQIALNNAILTYYTNNFDLCNKACERVEEAWPSVALQARITHALSLTKCNSHSKAIALLNNYKSQNNEEQLYVKLVIVHLLLTQGEQAEACKVLESMGPDSYKPAIVGALITLYLGMKKKDTALKVFERTVDWYKTNKIKADLSSMWRQAADMHMRNGQAVVAANSLEELVRSNPSDFKSVAHLALAYMQFDKKKAATLMNKFPKSEKQLSQREIDALESASWITLKKTAHKPEQSPGTPKAELNKVKNKKKRKPRLPKNYDSTVAPDPERWLPKYERTGFRKRRDRRAKEVIKGSQGTTSAQADQYDFSKISEEIQKSPPMSSVEPSPQPKNRQKKPQQNKKKNKRR</sequence>
<dbReference type="FunCoup" id="A0A1Y1N8S3">
    <property type="interactions" value="1121"/>
</dbReference>
<dbReference type="GO" id="GO:0006614">
    <property type="term" value="P:SRP-dependent cotranslational protein targeting to membrane"/>
    <property type="evidence" value="ECO:0007669"/>
    <property type="project" value="UniProtKB-UniRule"/>
</dbReference>
<feature type="compositionally biased region" description="Basic residues" evidence="13">
    <location>
        <begin position="633"/>
        <end position="648"/>
    </location>
</feature>
<organism evidence="15">
    <name type="scientific">Photinus pyralis</name>
    <name type="common">Common eastern firefly</name>
    <name type="synonym">Lampyris pyralis</name>
    <dbReference type="NCBI Taxonomy" id="7054"/>
    <lineage>
        <taxon>Eukaryota</taxon>
        <taxon>Metazoa</taxon>
        <taxon>Ecdysozoa</taxon>
        <taxon>Arthropoda</taxon>
        <taxon>Hexapoda</taxon>
        <taxon>Insecta</taxon>
        <taxon>Pterygota</taxon>
        <taxon>Neoptera</taxon>
        <taxon>Endopterygota</taxon>
        <taxon>Coleoptera</taxon>
        <taxon>Polyphaga</taxon>
        <taxon>Elateriformia</taxon>
        <taxon>Elateroidea</taxon>
        <taxon>Lampyridae</taxon>
        <taxon>Lampyrinae</taxon>
        <taxon>Photinus</taxon>
    </lineage>
</organism>
<evidence type="ECO:0000256" key="12">
    <source>
        <dbReference type="PROSITE-ProRule" id="PRU00339"/>
    </source>
</evidence>
<dbReference type="PANTHER" id="PTHR14094">
    <property type="entry name" value="SIGNAL RECOGNITION PARTICLE 72"/>
    <property type="match status" value="1"/>
</dbReference>
<evidence type="ECO:0000259" key="14">
    <source>
        <dbReference type="Pfam" id="PF08492"/>
    </source>
</evidence>
<evidence type="ECO:0000256" key="8">
    <source>
        <dbReference type="ARBA" id="ARBA00022824"/>
    </source>
</evidence>
<evidence type="ECO:0000256" key="1">
    <source>
        <dbReference type="ARBA" id="ARBA00004240"/>
    </source>
</evidence>
<dbReference type="EMBL" id="GEZM01009749">
    <property type="protein sequence ID" value="JAV94341.1"/>
    <property type="molecule type" value="Transcribed_RNA"/>
</dbReference>
<accession>A0A1Y1N8S3</accession>
<dbReference type="GO" id="GO:0008312">
    <property type="term" value="F:7S RNA binding"/>
    <property type="evidence" value="ECO:0007669"/>
    <property type="project" value="InterPro"/>
</dbReference>
<keyword evidence="17" id="KW-1185">Reference proteome</keyword>
<evidence type="ECO:0000256" key="10">
    <source>
        <dbReference type="ARBA" id="ARBA00023274"/>
    </source>
</evidence>
<dbReference type="GO" id="GO:0043022">
    <property type="term" value="F:ribosome binding"/>
    <property type="evidence" value="ECO:0007669"/>
    <property type="project" value="TreeGrafter"/>
</dbReference>
<dbReference type="SMART" id="SM00028">
    <property type="entry name" value="TPR"/>
    <property type="match status" value="3"/>
</dbReference>
<evidence type="ECO:0000256" key="9">
    <source>
        <dbReference type="ARBA" id="ARBA00023135"/>
    </source>
</evidence>
<dbReference type="EMBL" id="VVIM01000003">
    <property type="protein sequence ID" value="KAB0801509.1"/>
    <property type="molecule type" value="Genomic_DNA"/>
</dbReference>
<comment type="function">
    <text evidence="11">Component of the signal recognition particle (SRP) complex, a ribonucleoprotein complex that mediates the cotranslational targeting of secretory and membrane proteins to the endoplasmic reticulum (ER).</text>
</comment>
<feature type="compositionally biased region" description="Basic and acidic residues" evidence="13">
    <location>
        <begin position="568"/>
        <end position="580"/>
    </location>
</feature>
<evidence type="ECO:0000256" key="11">
    <source>
        <dbReference type="PIRNR" id="PIRNR038922"/>
    </source>
</evidence>
<comment type="subcellular location">
    <subcellularLocation>
        <location evidence="2 11">Cytoplasm</location>
    </subcellularLocation>
    <subcellularLocation>
        <location evidence="1">Endoplasmic reticulum</location>
    </subcellularLocation>
</comment>
<dbReference type="Pfam" id="PF17004">
    <property type="entry name" value="SRP_TPR_like"/>
    <property type="match status" value="1"/>
</dbReference>
<keyword evidence="9 11" id="KW-0733">Signal recognition particle</keyword>
<dbReference type="InterPro" id="IPR011990">
    <property type="entry name" value="TPR-like_helical_dom_sf"/>
</dbReference>
<dbReference type="EMBL" id="GEZM01009748">
    <property type="protein sequence ID" value="JAV94342.1"/>
    <property type="molecule type" value="Transcribed_RNA"/>
</dbReference>
<dbReference type="GO" id="GO:0005786">
    <property type="term" value="C:signal recognition particle, endoplasmic reticulum targeting"/>
    <property type="evidence" value="ECO:0007669"/>
    <property type="project" value="UniProtKB-UniRule"/>
</dbReference>
<evidence type="ECO:0000256" key="6">
    <source>
        <dbReference type="ARBA" id="ARBA00022737"/>
    </source>
</evidence>
<evidence type="ECO:0000256" key="2">
    <source>
        <dbReference type="ARBA" id="ARBA00004496"/>
    </source>
</evidence>
<dbReference type="InterPro" id="IPR013699">
    <property type="entry name" value="Signal_recog_part_SRP72_RNA-bd"/>
</dbReference>
<dbReference type="Proteomes" id="UP000327044">
    <property type="component" value="Unassembled WGS sequence"/>
</dbReference>
<dbReference type="Pfam" id="PF13181">
    <property type="entry name" value="TPR_8"/>
    <property type="match status" value="1"/>
</dbReference>
<dbReference type="GO" id="GO:0005783">
    <property type="term" value="C:endoplasmic reticulum"/>
    <property type="evidence" value="ECO:0007669"/>
    <property type="project" value="UniProtKB-SubCell"/>
</dbReference>
<protein>
    <recommendedName>
        <fullName evidence="4 11">Signal recognition particle subunit SRP72</fullName>
    </recommendedName>
</protein>
<evidence type="ECO:0000256" key="4">
    <source>
        <dbReference type="ARBA" id="ARBA00018350"/>
    </source>
</evidence>
<evidence type="ECO:0000256" key="7">
    <source>
        <dbReference type="ARBA" id="ARBA00022803"/>
    </source>
</evidence>
<comment type="similarity">
    <text evidence="3 11">Belongs to the SRP72 family.</text>
</comment>
<evidence type="ECO:0000256" key="5">
    <source>
        <dbReference type="ARBA" id="ARBA00022490"/>
    </source>
</evidence>
<dbReference type="OrthoDB" id="5421607at2759"/>
<dbReference type="PIRSF" id="PIRSF038922">
    <property type="entry name" value="SRP72"/>
    <property type="match status" value="1"/>
</dbReference>
<dbReference type="InterPro" id="IPR019734">
    <property type="entry name" value="TPR_rpt"/>
</dbReference>
<dbReference type="PROSITE" id="PS50005">
    <property type="entry name" value="TPR"/>
    <property type="match status" value="1"/>
</dbReference>
<dbReference type="InParanoid" id="A0A1Y1N8S3"/>
<evidence type="ECO:0000256" key="3">
    <source>
        <dbReference type="ARBA" id="ARBA00007676"/>
    </source>
</evidence>
<reference evidence="16" key="3">
    <citation type="submission" date="2019-08" db="EMBL/GenBank/DDBJ databases">
        <authorList>
            <consortium name="Photinus pyralis genome working group"/>
            <person name="Fallon T.R."/>
            <person name="Sander Lower S.E."/>
            <person name="Weng J.-K."/>
        </authorList>
    </citation>
    <scope>NUCLEOTIDE SEQUENCE</scope>
    <source>
        <strain evidence="16">1611_PpyrPB1</strain>
        <tissue evidence="16">Whole body</tissue>
    </source>
</reference>
<keyword evidence="5 11" id="KW-0963">Cytoplasm</keyword>
<dbReference type="Gene3D" id="1.25.40.10">
    <property type="entry name" value="Tetratricopeptide repeat domain"/>
    <property type="match status" value="3"/>
</dbReference>
<keyword evidence="8" id="KW-0256">Endoplasmic reticulum</keyword>
<evidence type="ECO:0000313" key="15">
    <source>
        <dbReference type="EMBL" id="JAV94342.1"/>
    </source>
</evidence>
<evidence type="ECO:0000313" key="16">
    <source>
        <dbReference type="EMBL" id="KAB0801509.1"/>
    </source>
</evidence>
<dbReference type="AlphaFoldDB" id="A0A1Y1N8S3"/>
<keyword evidence="7 12" id="KW-0802">TPR repeat</keyword>
<feature type="region of interest" description="Disordered" evidence="13">
    <location>
        <begin position="528"/>
        <end position="648"/>
    </location>
</feature>
<keyword evidence="10 11" id="KW-0687">Ribonucleoprotein</keyword>
<dbReference type="Pfam" id="PF08492">
    <property type="entry name" value="SRP72"/>
    <property type="match status" value="1"/>
</dbReference>
<feature type="domain" description="Signal recognition particle SRP72 subunit RNA-binding" evidence="14">
    <location>
        <begin position="532"/>
        <end position="583"/>
    </location>
</feature>